<evidence type="ECO:0000259" key="2">
    <source>
        <dbReference type="Pfam" id="PF04326"/>
    </source>
</evidence>
<dbReference type="Gene3D" id="3.10.450.50">
    <property type="match status" value="1"/>
</dbReference>
<feature type="region of interest" description="Disordered" evidence="1">
    <location>
        <begin position="452"/>
        <end position="520"/>
    </location>
</feature>
<name>A0ABW8BA73_9ACTN</name>
<feature type="compositionally biased region" description="Polar residues" evidence="1">
    <location>
        <begin position="481"/>
        <end position="491"/>
    </location>
</feature>
<keyword evidence="3" id="KW-0547">Nucleotide-binding</keyword>
<keyword evidence="3" id="KW-0067">ATP-binding</keyword>
<organism evidence="3 4">
    <name type="scientific">Streptomyces salinarius</name>
    <dbReference type="NCBI Taxonomy" id="2762598"/>
    <lineage>
        <taxon>Bacteria</taxon>
        <taxon>Bacillati</taxon>
        <taxon>Actinomycetota</taxon>
        <taxon>Actinomycetes</taxon>
        <taxon>Kitasatosporales</taxon>
        <taxon>Streptomycetaceae</taxon>
        <taxon>Streptomyces</taxon>
    </lineage>
</organism>
<feature type="domain" description="Schlafen AlbA-2" evidence="2">
    <location>
        <begin position="19"/>
        <end position="137"/>
    </location>
</feature>
<dbReference type="Gene3D" id="3.30.565.60">
    <property type="match status" value="1"/>
</dbReference>
<dbReference type="GO" id="GO:0005524">
    <property type="term" value="F:ATP binding"/>
    <property type="evidence" value="ECO:0007669"/>
    <property type="project" value="UniProtKB-KW"/>
</dbReference>
<dbReference type="PANTHER" id="PTHR30595:SF6">
    <property type="entry name" value="SCHLAFEN ALBA-2 DOMAIN-CONTAINING PROTEIN"/>
    <property type="match status" value="1"/>
</dbReference>
<dbReference type="Gene3D" id="3.30.950.30">
    <property type="entry name" value="Schlafen, AAA domain"/>
    <property type="match status" value="1"/>
</dbReference>
<dbReference type="SUPFAM" id="SSF103642">
    <property type="entry name" value="Sec-C motif"/>
    <property type="match status" value="1"/>
</dbReference>
<dbReference type="Pfam" id="PF13749">
    <property type="entry name" value="HATPase_c_4"/>
    <property type="match status" value="1"/>
</dbReference>
<dbReference type="Proteomes" id="UP001614264">
    <property type="component" value="Unassembled WGS sequence"/>
</dbReference>
<dbReference type="PANTHER" id="PTHR30595">
    <property type="entry name" value="GLPR-RELATED TRANSCRIPTIONAL REPRESSOR"/>
    <property type="match status" value="1"/>
</dbReference>
<proteinExistence type="predicted"/>
<dbReference type="InterPro" id="IPR007421">
    <property type="entry name" value="Schlafen_AlbA_2_dom"/>
</dbReference>
<evidence type="ECO:0000313" key="4">
    <source>
        <dbReference type="Proteomes" id="UP001614264"/>
    </source>
</evidence>
<reference evidence="3 4" key="1">
    <citation type="submission" date="2024-07" db="EMBL/GenBank/DDBJ databases">
        <title>Whole genome sequencing of Prodigiosin pigment-producing Streptomyces salinarius isolated from rhizosphere soil of Arachis hypogaea.</title>
        <authorList>
            <person name="Vidhya A."/>
            <person name="Ramya S."/>
        </authorList>
    </citation>
    <scope>NUCLEOTIDE SEQUENCE [LARGE SCALE GENOMIC DNA]</scope>
    <source>
        <strain evidence="3 4">VRMG2420</strain>
    </source>
</reference>
<dbReference type="InterPro" id="IPR038461">
    <property type="entry name" value="Schlafen_AlbA_2_dom_sf"/>
</dbReference>
<dbReference type="EMBL" id="JBITPR010000039">
    <property type="protein sequence ID" value="MFI7871913.1"/>
    <property type="molecule type" value="Genomic_DNA"/>
</dbReference>
<evidence type="ECO:0000313" key="3">
    <source>
        <dbReference type="EMBL" id="MFI7871913.1"/>
    </source>
</evidence>
<comment type="caution">
    <text evidence="3">The sequence shown here is derived from an EMBL/GenBank/DDBJ whole genome shotgun (WGS) entry which is preliminary data.</text>
</comment>
<dbReference type="Pfam" id="PF04326">
    <property type="entry name" value="SLFN_AlbA_2"/>
    <property type="match status" value="1"/>
</dbReference>
<accession>A0ABW8BA73</accession>
<protein>
    <submittedName>
        <fullName evidence="3">ATP-binding protein</fullName>
    </submittedName>
</protein>
<gene>
    <name evidence="3" type="ORF">AB4829_15115</name>
</gene>
<dbReference type="RefSeq" id="WP_399592712.1">
    <property type="nucleotide sequence ID" value="NZ_JBITPR010000039.1"/>
</dbReference>
<sequence>MERRTIPASDALALIEREESHFWDHKSAQSKGTVIQKIAAGLANSDGGEFIVGIEDRGKQAVGLDRWQGYSSIEDATIVLEALARDIEPPAPYSIEYLSIEGREHQGLACLVNIRKSESVHYTSDKKVYVRRGAATHSITGQAVTDLSLAKGARTYEDQLLADYDKEDLAGEDELAFFLRSYSPSTPPDVFIRKQRLIDRDSGAAKVSAGILYAESPPAVVPKRCAVKVARYNTKEKEPRREHLAATPDTIEGPARVVIDETIATVTALIESVSVLQPSGEMAPVKYPPEVLKEIIVNAVIHRDYNISDDILVYVFDNRVEVRSPGSLPGSMTLETLLQDRFSRNPTIVRLLNKYPDPPNKDIGEGLRTVVAKMAEARLQSPIFTIEGNYFVVELGHTPLARPHEIVMEYLENHDEITNSTGRSLTGISSENSMKDVFYALRKAGKIEMVPGKRGNKSAWHKVQSADLQSEATDLPEAQPSPASSGVSAQMSGPPKETLRTAPKRLKERRSMTGPARNRPCSCGSGFKYKRCCGRSGV</sequence>
<evidence type="ECO:0000256" key="1">
    <source>
        <dbReference type="SAM" id="MobiDB-lite"/>
    </source>
</evidence>
<keyword evidence="4" id="KW-1185">Reference proteome</keyword>
<dbReference type="InterPro" id="IPR038475">
    <property type="entry name" value="RecG_C_sf"/>
</dbReference>